<dbReference type="GeneID" id="301138250"/>
<dbReference type="Proteomes" id="UP000036867">
    <property type="component" value="Unassembled WGS sequence"/>
</dbReference>
<gene>
    <name evidence="2" type="ORF">AMD00_19320</name>
</gene>
<dbReference type="RefSeq" id="WP_053418663.1">
    <property type="nucleotide sequence ID" value="NZ_JBCMHV010000017.1"/>
</dbReference>
<sequence>MYKRKRLLQGILVISALEMLYYHFIGKQYLFINGLGDMPYYIIGGNALLFVAYFILVEKSNIRKKNALIIIAYALLTIAPFYFQKHVPSFSVDDAAQIISRTEGGKVVKDRKFSGTIVDYDGLEVYIITLEKDKVVSRYAFDPYTEKYYSFAN</sequence>
<comment type="caution">
    <text evidence="2">The sequence shown here is derived from an EMBL/GenBank/DDBJ whole genome shotgun (WGS) entry which is preliminary data.</text>
</comment>
<organism evidence="2 3">
    <name type="scientific">Viridibacillus arvi</name>
    <dbReference type="NCBI Taxonomy" id="263475"/>
    <lineage>
        <taxon>Bacteria</taxon>
        <taxon>Bacillati</taxon>
        <taxon>Bacillota</taxon>
        <taxon>Bacilli</taxon>
        <taxon>Bacillales</taxon>
        <taxon>Caryophanaceae</taxon>
        <taxon>Viridibacillus</taxon>
    </lineage>
</organism>
<feature type="transmembrane region" description="Helical" evidence="1">
    <location>
        <begin position="7"/>
        <end position="26"/>
    </location>
</feature>
<keyword evidence="1" id="KW-0472">Membrane</keyword>
<dbReference type="OrthoDB" id="2454154at2"/>
<dbReference type="EMBL" id="LILB01000008">
    <property type="protein sequence ID" value="KOO47790.1"/>
    <property type="molecule type" value="Genomic_DNA"/>
</dbReference>
<keyword evidence="1" id="KW-1133">Transmembrane helix</keyword>
<evidence type="ECO:0000313" key="3">
    <source>
        <dbReference type="Proteomes" id="UP000036867"/>
    </source>
</evidence>
<protein>
    <submittedName>
        <fullName evidence="2">Uncharacterized protein</fullName>
    </submittedName>
</protein>
<dbReference type="AlphaFoldDB" id="A0A0M0L9M4"/>
<feature type="transmembrane region" description="Helical" evidence="1">
    <location>
        <begin position="38"/>
        <end position="57"/>
    </location>
</feature>
<feature type="transmembrane region" description="Helical" evidence="1">
    <location>
        <begin position="66"/>
        <end position="83"/>
    </location>
</feature>
<name>A0A0M0L9M4_9BACL</name>
<keyword evidence="3" id="KW-1185">Reference proteome</keyword>
<evidence type="ECO:0000256" key="1">
    <source>
        <dbReference type="SAM" id="Phobius"/>
    </source>
</evidence>
<keyword evidence="1" id="KW-0812">Transmembrane</keyword>
<evidence type="ECO:0000313" key="2">
    <source>
        <dbReference type="EMBL" id="KOO47790.1"/>
    </source>
</evidence>
<accession>A0A0M0L9M4</accession>
<reference evidence="3" key="1">
    <citation type="submission" date="2015-08" db="EMBL/GenBank/DDBJ databases">
        <title>Fjat-10028 dsm 16317.</title>
        <authorList>
            <person name="Liu B."/>
            <person name="Wang J."/>
            <person name="Zhu Y."/>
            <person name="Liu G."/>
            <person name="Chen Q."/>
            <person name="Chen Z."/>
            <person name="Lan J."/>
            <person name="Che J."/>
            <person name="Ge C."/>
            <person name="Shi H."/>
            <person name="Pan Z."/>
            <person name="Liu X."/>
        </authorList>
    </citation>
    <scope>NUCLEOTIDE SEQUENCE [LARGE SCALE GENOMIC DNA]</scope>
    <source>
        <strain evidence="3">DSM 16317</strain>
    </source>
</reference>
<proteinExistence type="predicted"/>